<dbReference type="Pfam" id="PF10923">
    <property type="entry name" value="BrxC_BrxD"/>
    <property type="match status" value="1"/>
</dbReference>
<sequence length="435" mass="47832">MGMQVPEPVEPVVLESIGIINALRRGTVPAQGLSRFAVGLESEEQAIRDQLRLVARSGADIKAVRGEYGSGKTFLISRALEIAREEGFVTARVPLSPTNPLYKLSTIYTRMMTSLVAGGEENALRSLIDGWLFAIEERVRNRDAGSLNDQGLIDSLVLKEVEHALSDISEIHSSLAAMIRTYYQASDAGDFKTAQAAIGWLAGESQVGRGVKQQAGIRGGVDDGSVLSFMQVVSLVARGAGYLGCALALDELEITQSLPRNLRDRGYRNLVQIIDALDGGLLPHWFIIIGGTPLLYDGARGMKSVPPLYERIGMVPEHAGFPNPRQTQIVLKSFDARKLEEVALRVTGVYASAYGEVDRNRISHRFIRTMVERICSHFGGRIDVMPRIFLREFVDILDKCDLYPDFDPMAGYDISPESLGPVLTEEEKAVIRISW</sequence>
<comment type="caution">
    <text evidence="1">The sequence shown here is derived from an EMBL/GenBank/DDBJ whole genome shotgun (WGS) entry which is preliminary data.</text>
</comment>
<keyword evidence="1" id="KW-0547">Nucleotide-binding</keyword>
<keyword evidence="1" id="KW-0067">ATP-binding</keyword>
<organism evidence="1 2">
    <name type="scientific">Methanospirillum stamsii</name>
    <dbReference type="NCBI Taxonomy" id="1277351"/>
    <lineage>
        <taxon>Archaea</taxon>
        <taxon>Methanobacteriati</taxon>
        <taxon>Methanobacteriota</taxon>
        <taxon>Stenosarchaea group</taxon>
        <taxon>Methanomicrobia</taxon>
        <taxon>Methanomicrobiales</taxon>
        <taxon>Methanospirillaceae</taxon>
        <taxon>Methanospirillum</taxon>
    </lineage>
</organism>
<dbReference type="Proteomes" id="UP000245934">
    <property type="component" value="Unassembled WGS sequence"/>
</dbReference>
<protein>
    <submittedName>
        <fullName evidence="1">BREX system ATP-binding protein BrxD</fullName>
    </submittedName>
</protein>
<dbReference type="GO" id="GO:0005524">
    <property type="term" value="F:ATP binding"/>
    <property type="evidence" value="ECO:0007669"/>
    <property type="project" value="UniProtKB-KW"/>
</dbReference>
<reference evidence="1 2" key="1">
    <citation type="submission" date="2018-05" db="EMBL/GenBank/DDBJ databases">
        <title>Draft genome of Methanospirillum stamsii Pt1.</title>
        <authorList>
            <person name="Dueholm M.S."/>
            <person name="Nielsen P.H."/>
            <person name="Bakmann L.F."/>
            <person name="Otzen D.E."/>
        </authorList>
    </citation>
    <scope>NUCLEOTIDE SEQUENCE [LARGE SCALE GENOMIC DNA]</scope>
    <source>
        <strain evidence="1 2">Pt1</strain>
    </source>
</reference>
<proteinExistence type="predicted"/>
<accession>A0A2V2N5R9</accession>
<gene>
    <name evidence="1" type="primary">brxD</name>
    <name evidence="1" type="ORF">DLD82_06145</name>
</gene>
<evidence type="ECO:0000313" key="2">
    <source>
        <dbReference type="Proteomes" id="UP000245934"/>
    </source>
</evidence>
<evidence type="ECO:0000313" key="1">
    <source>
        <dbReference type="EMBL" id="PWR75159.1"/>
    </source>
</evidence>
<dbReference type="OrthoDB" id="117727at2157"/>
<dbReference type="EMBL" id="QGMZ01000012">
    <property type="protein sequence ID" value="PWR75159.1"/>
    <property type="molecule type" value="Genomic_DNA"/>
</dbReference>
<keyword evidence="2" id="KW-1185">Reference proteome</keyword>
<dbReference type="NCBIfam" id="NF033438">
    <property type="entry name" value="BREX_BrxD"/>
    <property type="match status" value="1"/>
</dbReference>
<dbReference type="AlphaFoldDB" id="A0A2V2N5R9"/>
<name>A0A2V2N5R9_9EURY</name>
<dbReference type="InterPro" id="IPR021228">
    <property type="entry name" value="BrxD"/>
</dbReference>